<organism evidence="6 7">
    <name type="scientific">Geosmithia morbida</name>
    <dbReference type="NCBI Taxonomy" id="1094350"/>
    <lineage>
        <taxon>Eukaryota</taxon>
        <taxon>Fungi</taxon>
        <taxon>Dikarya</taxon>
        <taxon>Ascomycota</taxon>
        <taxon>Pezizomycotina</taxon>
        <taxon>Sordariomycetes</taxon>
        <taxon>Hypocreomycetidae</taxon>
        <taxon>Hypocreales</taxon>
        <taxon>Bionectriaceae</taxon>
        <taxon>Geosmithia</taxon>
    </lineage>
</organism>
<gene>
    <name evidence="6" type="ORF">GMORB2_4665</name>
</gene>
<name>A0A9P4YMY2_9HYPO</name>
<keyword evidence="7" id="KW-1185">Reference proteome</keyword>
<dbReference type="EMBL" id="JAANYQ010000023">
    <property type="protein sequence ID" value="KAF4119535.1"/>
    <property type="molecule type" value="Genomic_DNA"/>
</dbReference>
<evidence type="ECO:0000256" key="4">
    <source>
        <dbReference type="ARBA" id="ARBA00023136"/>
    </source>
</evidence>
<keyword evidence="2 5" id="KW-0812">Transmembrane</keyword>
<keyword evidence="4 5" id="KW-0472">Membrane</keyword>
<dbReference type="InterPro" id="IPR009598">
    <property type="entry name" value="BCALP"/>
</dbReference>
<evidence type="ECO:0000256" key="3">
    <source>
        <dbReference type="ARBA" id="ARBA00022989"/>
    </source>
</evidence>
<evidence type="ECO:0000313" key="7">
    <source>
        <dbReference type="Proteomes" id="UP000749293"/>
    </source>
</evidence>
<evidence type="ECO:0000256" key="2">
    <source>
        <dbReference type="ARBA" id="ARBA00022692"/>
    </source>
</evidence>
<dbReference type="SMART" id="SM01396">
    <property type="entry name" value="BC10"/>
    <property type="match status" value="1"/>
</dbReference>
<proteinExistence type="predicted"/>
<dbReference type="GeneID" id="55970893"/>
<comment type="caution">
    <text evidence="6">The sequence shown here is derived from an EMBL/GenBank/DDBJ whole genome shotgun (WGS) entry which is preliminary data.</text>
</comment>
<protein>
    <submittedName>
        <fullName evidence="6">Bladder cancer-related protein BC10</fullName>
    </submittedName>
</protein>
<dbReference type="AlphaFoldDB" id="A0A9P4YMY2"/>
<accession>A0A9P4YMY2</accession>
<dbReference type="Pfam" id="PF06726">
    <property type="entry name" value="BC10"/>
    <property type="match status" value="1"/>
</dbReference>
<evidence type="ECO:0000256" key="1">
    <source>
        <dbReference type="ARBA" id="ARBA00004370"/>
    </source>
</evidence>
<dbReference type="PANTHER" id="PTHR13259:SF1">
    <property type="entry name" value="BLADDER CANCER-ASSOCIATED PROTEIN"/>
    <property type="match status" value="1"/>
</dbReference>
<evidence type="ECO:0000256" key="5">
    <source>
        <dbReference type="SAM" id="Phobius"/>
    </source>
</evidence>
<dbReference type="RefSeq" id="XP_035318187.1">
    <property type="nucleotide sequence ID" value="XM_035466639.1"/>
</dbReference>
<sequence>MLSCRLRSPGPTKENIKIDTCARSWLPLLFIPTNASPAFILLFLVCTYFLNRPCVYCSLLLLILFFTSCNWSERCFFDFSALDWYAPRPLSPAAGTTSACTAAAAACAHPAWKASENYLSNSSDAAAAVPQEWTGLGIQWLRMLLGGREWTIQALDLKIQL</sequence>
<keyword evidence="3 5" id="KW-1133">Transmembrane helix</keyword>
<dbReference type="Proteomes" id="UP000749293">
    <property type="component" value="Unassembled WGS sequence"/>
</dbReference>
<reference evidence="6" key="1">
    <citation type="submission" date="2020-03" db="EMBL/GenBank/DDBJ databases">
        <title>Site-based positive gene gene selection in Geosmithia morbida across the United States reveals a broad range of putative effectors and factors for local host and environmental adapation.</title>
        <authorList>
            <person name="Onufrak A."/>
            <person name="Murdoch R.W."/>
            <person name="Gazis R."/>
            <person name="Huff M."/>
            <person name="Staton M."/>
            <person name="Klingeman W."/>
            <person name="Hadziabdic D."/>
        </authorList>
    </citation>
    <scope>NUCLEOTIDE SEQUENCE</scope>
    <source>
        <strain evidence="6">1262</strain>
    </source>
</reference>
<comment type="subcellular location">
    <subcellularLocation>
        <location evidence="1">Membrane</location>
    </subcellularLocation>
</comment>
<dbReference type="GO" id="GO:0016020">
    <property type="term" value="C:membrane"/>
    <property type="evidence" value="ECO:0007669"/>
    <property type="project" value="UniProtKB-SubCell"/>
</dbReference>
<evidence type="ECO:0000313" key="6">
    <source>
        <dbReference type="EMBL" id="KAF4119535.1"/>
    </source>
</evidence>
<feature type="transmembrane region" description="Helical" evidence="5">
    <location>
        <begin position="38"/>
        <end position="66"/>
    </location>
</feature>
<dbReference type="OrthoDB" id="5563033at2759"/>
<dbReference type="PANTHER" id="PTHR13259">
    <property type="entry name" value="BLADDER CANCER 10 KD PROTEIN HOMOLOG"/>
    <property type="match status" value="1"/>
</dbReference>